<evidence type="ECO:0000313" key="2">
    <source>
        <dbReference type="EMBL" id="KAJ8753544.1"/>
    </source>
</evidence>
<evidence type="ECO:0000256" key="1">
    <source>
        <dbReference type="SAM" id="Phobius"/>
    </source>
</evidence>
<dbReference type="Proteomes" id="UP001159364">
    <property type="component" value="Linkage Group LG10"/>
</dbReference>
<reference evidence="2 3" key="1">
    <citation type="submission" date="2021-09" db="EMBL/GenBank/DDBJ databases">
        <title>Genomic insights and catalytic innovation underlie evolution of tropane alkaloids biosynthesis.</title>
        <authorList>
            <person name="Wang Y.-J."/>
            <person name="Tian T."/>
            <person name="Huang J.-P."/>
            <person name="Huang S.-X."/>
        </authorList>
    </citation>
    <scope>NUCLEOTIDE SEQUENCE [LARGE SCALE GENOMIC DNA]</scope>
    <source>
        <strain evidence="2">KIB-2018</strain>
        <tissue evidence="2">Leaf</tissue>
    </source>
</reference>
<dbReference type="EMBL" id="JAIWQS010000010">
    <property type="protein sequence ID" value="KAJ8753544.1"/>
    <property type="molecule type" value="Genomic_DNA"/>
</dbReference>
<protein>
    <submittedName>
        <fullName evidence="2">Uncharacterized protein</fullName>
    </submittedName>
</protein>
<proteinExistence type="predicted"/>
<feature type="transmembrane region" description="Helical" evidence="1">
    <location>
        <begin position="29"/>
        <end position="50"/>
    </location>
</feature>
<accession>A0AAV8SNI2</accession>
<keyword evidence="1" id="KW-0472">Membrane</keyword>
<feature type="transmembrane region" description="Helical" evidence="1">
    <location>
        <begin position="235"/>
        <end position="253"/>
    </location>
</feature>
<keyword evidence="1" id="KW-0812">Transmembrane</keyword>
<dbReference type="AlphaFoldDB" id="A0AAV8SNI2"/>
<dbReference type="PANTHER" id="PTHR12242">
    <property type="entry name" value="OS02G0130600 PROTEIN-RELATED"/>
    <property type="match status" value="1"/>
</dbReference>
<gene>
    <name evidence="2" type="ORF">K2173_022785</name>
</gene>
<name>A0AAV8SNI2_9ROSI</name>
<sequence length="346" mass="39679">MSFVTGPEEDSWHPVMTADTTVASYWLNWRFFLCAMWVLTLMTTALILIWRKENCSKRESDSGGETNTKTDSCLYDDETWRPCLTGIHPAWLLAFRVSAFAVLLVLLVVAVYVNGGSIFTTILITSVTIYFGLGSLLSMRGCYRYHNIVGGDRVDNVDVDTEQGTYVTPAHGESSSISVPRKSLYSNVEGPDARQPAGKWAYAFHIIFQINAGAVMLTDCVFWFILVPFLAIKDYHLNVLVIGMHSMNAIFLLGDTAFNCLRFPWFRIAYFFVWTIVYVIFQWLVHACVRLWWPYPFLDLSSSYAPLWYFAVALMHIPCYGVFAFIIKLKHTLLSRWFPESYRCLR</sequence>
<evidence type="ECO:0000313" key="3">
    <source>
        <dbReference type="Proteomes" id="UP001159364"/>
    </source>
</evidence>
<feature type="transmembrane region" description="Helical" evidence="1">
    <location>
        <begin position="118"/>
        <end position="137"/>
    </location>
</feature>
<comment type="caution">
    <text evidence="2">The sequence shown here is derived from an EMBL/GenBank/DDBJ whole genome shotgun (WGS) entry which is preliminary data.</text>
</comment>
<feature type="transmembrane region" description="Helical" evidence="1">
    <location>
        <begin position="202"/>
        <end position="229"/>
    </location>
</feature>
<feature type="transmembrane region" description="Helical" evidence="1">
    <location>
        <begin position="305"/>
        <end position="327"/>
    </location>
</feature>
<dbReference type="GO" id="GO:0016020">
    <property type="term" value="C:membrane"/>
    <property type="evidence" value="ECO:0007669"/>
    <property type="project" value="TreeGrafter"/>
</dbReference>
<dbReference type="PANTHER" id="PTHR12242:SF22">
    <property type="entry name" value="OS02G0130600 PROTEIN"/>
    <property type="match status" value="1"/>
</dbReference>
<feature type="transmembrane region" description="Helical" evidence="1">
    <location>
        <begin position="90"/>
        <end position="112"/>
    </location>
</feature>
<keyword evidence="3" id="KW-1185">Reference proteome</keyword>
<keyword evidence="1" id="KW-1133">Transmembrane helix</keyword>
<feature type="transmembrane region" description="Helical" evidence="1">
    <location>
        <begin position="265"/>
        <end position="285"/>
    </location>
</feature>
<organism evidence="2 3">
    <name type="scientific">Erythroxylum novogranatense</name>
    <dbReference type="NCBI Taxonomy" id="1862640"/>
    <lineage>
        <taxon>Eukaryota</taxon>
        <taxon>Viridiplantae</taxon>
        <taxon>Streptophyta</taxon>
        <taxon>Embryophyta</taxon>
        <taxon>Tracheophyta</taxon>
        <taxon>Spermatophyta</taxon>
        <taxon>Magnoliopsida</taxon>
        <taxon>eudicotyledons</taxon>
        <taxon>Gunneridae</taxon>
        <taxon>Pentapetalae</taxon>
        <taxon>rosids</taxon>
        <taxon>fabids</taxon>
        <taxon>Malpighiales</taxon>
        <taxon>Erythroxylaceae</taxon>
        <taxon>Erythroxylum</taxon>
    </lineage>
</organism>